<dbReference type="OrthoDB" id="7174002at2"/>
<proteinExistence type="predicted"/>
<dbReference type="RefSeq" id="WP_090645645.1">
    <property type="nucleotide sequence ID" value="NZ_CBCRYE010000001.1"/>
</dbReference>
<keyword evidence="2" id="KW-1185">Reference proteome</keyword>
<dbReference type="EMBL" id="FMTS01000001">
    <property type="protein sequence ID" value="SCW47925.1"/>
    <property type="molecule type" value="Genomic_DNA"/>
</dbReference>
<reference evidence="2" key="1">
    <citation type="submission" date="2016-10" db="EMBL/GenBank/DDBJ databases">
        <authorList>
            <person name="Varghese N."/>
            <person name="Submissions S."/>
        </authorList>
    </citation>
    <scope>NUCLEOTIDE SEQUENCE [LARGE SCALE GENOMIC DNA]</scope>
    <source>
        <strain evidence="2">CGMCC 1.3431</strain>
    </source>
</reference>
<gene>
    <name evidence="1" type="ORF">SAMN02927928_1514</name>
</gene>
<protein>
    <submittedName>
        <fullName evidence="1">Uncharacterized protein</fullName>
    </submittedName>
</protein>
<evidence type="ECO:0000313" key="2">
    <source>
        <dbReference type="Proteomes" id="UP000199150"/>
    </source>
</evidence>
<dbReference type="Proteomes" id="UP000199150">
    <property type="component" value="Unassembled WGS sequence"/>
</dbReference>
<organism evidence="1 2">
    <name type="scientific">Asticcacaulis taihuensis</name>
    <dbReference type="NCBI Taxonomy" id="260084"/>
    <lineage>
        <taxon>Bacteria</taxon>
        <taxon>Pseudomonadati</taxon>
        <taxon>Pseudomonadota</taxon>
        <taxon>Alphaproteobacteria</taxon>
        <taxon>Caulobacterales</taxon>
        <taxon>Caulobacteraceae</taxon>
        <taxon>Asticcacaulis</taxon>
    </lineage>
</organism>
<accession>A0A1G4QU00</accession>
<sequence>MSLNADLMFEKADISQSLIDRLGLPHNVWSLVLDEALENAWFLDTNYEIHQQSIHPDVRPVVEQAVKAKTPPARSELPYRHYA</sequence>
<dbReference type="AlphaFoldDB" id="A0A1G4QU00"/>
<name>A0A1G4QU00_9CAUL</name>
<evidence type="ECO:0000313" key="1">
    <source>
        <dbReference type="EMBL" id="SCW47925.1"/>
    </source>
</evidence>